<dbReference type="EMBL" id="AY915141">
    <property type="protein sequence ID" value="ABA40795.1"/>
    <property type="molecule type" value="mRNA"/>
</dbReference>
<sequence length="50" mass="5698">MLDHHVARRAMLAGQRVGWNKGRGSQTNIWHQSMKTLTVGLRHIGSYRLA</sequence>
<reference evidence="1" key="1">
    <citation type="submission" date="2005-01" db="EMBL/GenBank/DDBJ databases">
        <authorList>
            <person name="Han Z."/>
        </authorList>
    </citation>
    <scope>NUCLEOTIDE SEQUENCE</scope>
</reference>
<evidence type="ECO:0000313" key="1">
    <source>
        <dbReference type="EMBL" id="ABA40795.1"/>
    </source>
</evidence>
<name>Q3MJV8_SCHJA</name>
<reference evidence="1" key="2">
    <citation type="journal article" date="2006" name="PLoS Pathog.">
        <title>New perspectives on host-parasite interplay by comparative transcriptomic and proteomic analyses of Schistosoma japonicum.</title>
        <authorList>
            <person name="Liu F."/>
            <person name="Lu J."/>
            <person name="Hu W."/>
            <person name="Wang S.Y."/>
            <person name="Cui S.J."/>
            <person name="Chi M."/>
            <person name="Yan Q."/>
            <person name="Wang X.R."/>
            <person name="Song H.D."/>
            <person name="Xu X.N."/>
            <person name="Wang J.J."/>
            <person name="Zhang X.L."/>
            <person name="Zhang X."/>
            <person name="Wang Z.Q."/>
            <person name="Xue C.L."/>
            <person name="Brindley P.J."/>
            <person name="McManus D.P."/>
            <person name="Yang P.Y."/>
            <person name="Feng Z."/>
            <person name="Chen Z."/>
            <person name="Han Z.G."/>
        </authorList>
    </citation>
    <scope>NUCLEOTIDE SEQUENCE</scope>
</reference>
<protein>
    <submittedName>
        <fullName evidence="1">SJCHGC03093 protein</fullName>
    </submittedName>
</protein>
<proteinExistence type="evidence at transcript level"/>
<dbReference type="AlphaFoldDB" id="Q3MJV8"/>
<accession>Q3MJV8</accession>
<organism evidence="1">
    <name type="scientific">Schistosoma japonicum</name>
    <name type="common">Blood fluke</name>
    <dbReference type="NCBI Taxonomy" id="6182"/>
    <lineage>
        <taxon>Eukaryota</taxon>
        <taxon>Metazoa</taxon>
        <taxon>Spiralia</taxon>
        <taxon>Lophotrochozoa</taxon>
        <taxon>Platyhelminthes</taxon>
        <taxon>Trematoda</taxon>
        <taxon>Digenea</taxon>
        <taxon>Strigeidida</taxon>
        <taxon>Schistosomatoidea</taxon>
        <taxon>Schistosomatidae</taxon>
        <taxon>Schistosoma</taxon>
    </lineage>
</organism>